<feature type="domain" description="Glucose/Sorbosone dehydrogenase" evidence="2">
    <location>
        <begin position="40"/>
        <end position="367"/>
    </location>
</feature>
<gene>
    <name evidence="3" type="ORF">GTW51_20490</name>
</gene>
<accession>A0A6L9MMH9</accession>
<dbReference type="InterPro" id="IPR011041">
    <property type="entry name" value="Quinoprot_gluc/sorb_DH_b-prop"/>
</dbReference>
<evidence type="ECO:0000313" key="3">
    <source>
        <dbReference type="EMBL" id="NDV89057.1"/>
    </source>
</evidence>
<reference evidence="3 4" key="1">
    <citation type="submission" date="2020-01" db="EMBL/GenBank/DDBJ databases">
        <title>Genomes of bacteria type strains.</title>
        <authorList>
            <person name="Chen J."/>
            <person name="Zhu S."/>
            <person name="Chen J."/>
        </authorList>
    </citation>
    <scope>NUCLEOTIDE SEQUENCE [LARGE SCALE GENOMIC DNA]</scope>
    <source>
        <strain evidence="3 4">KCTC 52919</strain>
    </source>
</reference>
<proteinExistence type="predicted"/>
<dbReference type="SUPFAM" id="SSF50952">
    <property type="entry name" value="Soluble quinoprotein glucose dehydrogenase"/>
    <property type="match status" value="1"/>
</dbReference>
<dbReference type="AlphaFoldDB" id="A0A6L9MMH9"/>
<sequence>MRLPAAILATTFLVTPSLAQSVSVPGTGDTSLTATPVAEFDEPWAMTFLPDGAMLVTEKPGNLQLVTQDGEMTEVSGVPEVAYGGQGGFGDVVLHPAFAENGVVYISYAEPGNDGTQGAAVARATFDASADEPALSGLEVVWRQEPKVTGNGHYSHRIAFGPDGMMFISSGDRQKLTPAQDMAQSLGKIIRLNDDGSVPADNPIQNQGELAKSFWSVGHRNVLGIAFDADGRLWDHEMGPRGGDELNLVEAGENYGWPEVSNGVHYDGRDIPDHSTNTEDFVAPVESWTPVISPAGFVIYSGEMFPDWQGSGLIGGLSALGLVRVTLGDDGGEVERFDMGARIREVEQGPDGAVWVLEDGPGGRLLKLTPESES</sequence>
<protein>
    <submittedName>
        <fullName evidence="3">PQQ-dependent sugar dehydrogenase</fullName>
    </submittedName>
</protein>
<evidence type="ECO:0000313" key="4">
    <source>
        <dbReference type="Proteomes" id="UP000476332"/>
    </source>
</evidence>
<keyword evidence="1" id="KW-0732">Signal</keyword>
<dbReference type="Proteomes" id="UP000476332">
    <property type="component" value="Unassembled WGS sequence"/>
</dbReference>
<dbReference type="Gene3D" id="2.120.10.30">
    <property type="entry name" value="TolB, C-terminal domain"/>
    <property type="match status" value="1"/>
</dbReference>
<name>A0A6L9MMH9_9HYPH</name>
<comment type="caution">
    <text evidence="3">The sequence shown here is derived from an EMBL/GenBank/DDBJ whole genome shotgun (WGS) entry which is preliminary data.</text>
</comment>
<organism evidence="3 4">
    <name type="scientific">Aurantimonas aggregata</name>
    <dbReference type="NCBI Taxonomy" id="2047720"/>
    <lineage>
        <taxon>Bacteria</taxon>
        <taxon>Pseudomonadati</taxon>
        <taxon>Pseudomonadota</taxon>
        <taxon>Alphaproteobacteria</taxon>
        <taxon>Hyphomicrobiales</taxon>
        <taxon>Aurantimonadaceae</taxon>
        <taxon>Aurantimonas</taxon>
    </lineage>
</organism>
<dbReference type="Pfam" id="PF07995">
    <property type="entry name" value="GSDH"/>
    <property type="match status" value="1"/>
</dbReference>
<dbReference type="PANTHER" id="PTHR19328:SF75">
    <property type="entry name" value="ALDOSE SUGAR DEHYDROGENASE YLII"/>
    <property type="match status" value="1"/>
</dbReference>
<dbReference type="InterPro" id="IPR012938">
    <property type="entry name" value="Glc/Sorbosone_DH"/>
</dbReference>
<keyword evidence="4" id="KW-1185">Reference proteome</keyword>
<feature type="chain" id="PRO_5026902554" evidence="1">
    <location>
        <begin position="20"/>
        <end position="374"/>
    </location>
</feature>
<dbReference type="EMBL" id="JAAAMJ010000026">
    <property type="protein sequence ID" value="NDV89057.1"/>
    <property type="molecule type" value="Genomic_DNA"/>
</dbReference>
<evidence type="ECO:0000259" key="2">
    <source>
        <dbReference type="Pfam" id="PF07995"/>
    </source>
</evidence>
<evidence type="ECO:0000256" key="1">
    <source>
        <dbReference type="SAM" id="SignalP"/>
    </source>
</evidence>
<dbReference type="RefSeq" id="WP_163045909.1">
    <property type="nucleotide sequence ID" value="NZ_JAAAMJ010000026.1"/>
</dbReference>
<feature type="signal peptide" evidence="1">
    <location>
        <begin position="1"/>
        <end position="19"/>
    </location>
</feature>
<dbReference type="InterPro" id="IPR011042">
    <property type="entry name" value="6-blade_b-propeller_TolB-like"/>
</dbReference>
<dbReference type="PANTHER" id="PTHR19328">
    <property type="entry name" value="HEDGEHOG-INTERACTING PROTEIN"/>
    <property type="match status" value="1"/>
</dbReference>